<dbReference type="Proteomes" id="UP000053070">
    <property type="component" value="Unassembled WGS sequence"/>
</dbReference>
<dbReference type="PROSITE" id="PS51257">
    <property type="entry name" value="PROKAR_LIPOPROTEIN"/>
    <property type="match status" value="1"/>
</dbReference>
<evidence type="ECO:0000313" key="2">
    <source>
        <dbReference type="Proteomes" id="UP000053070"/>
    </source>
</evidence>
<comment type="caution">
    <text evidence="1">The sequence shown here is derived from an EMBL/GenBank/DDBJ whole genome shotgun (WGS) entry which is preliminary data.</text>
</comment>
<dbReference type="AlphaFoldDB" id="A0A0G9MMG6"/>
<accession>A0A0G9MMG6</accession>
<dbReference type="EMBL" id="LBHC01000002">
    <property type="protein sequence ID" value="KLE31926.1"/>
    <property type="molecule type" value="Genomic_DNA"/>
</dbReference>
<dbReference type="RefSeq" id="WP_047007277.1">
    <property type="nucleotide sequence ID" value="NZ_CP018097.1"/>
</dbReference>
<name>A0A0G9MMG6_9SPHN</name>
<reference evidence="1 2" key="1">
    <citation type="submission" date="2015-04" db="EMBL/GenBank/DDBJ databases">
        <title>The draft genome sequence of Erythrobacr gangjinensis K7-2.</title>
        <authorList>
            <person name="Zhuang L."/>
            <person name="Liu Y."/>
            <person name="Shao Z."/>
        </authorList>
    </citation>
    <scope>NUCLEOTIDE SEQUENCE [LARGE SCALE GENOMIC DNA]</scope>
    <source>
        <strain evidence="1 2">K7-2</strain>
    </source>
</reference>
<dbReference type="OrthoDB" id="7432973at2"/>
<organism evidence="1 2">
    <name type="scientific">Aurantiacibacter gangjinensis</name>
    <dbReference type="NCBI Taxonomy" id="502682"/>
    <lineage>
        <taxon>Bacteria</taxon>
        <taxon>Pseudomonadati</taxon>
        <taxon>Pseudomonadota</taxon>
        <taxon>Alphaproteobacteria</taxon>
        <taxon>Sphingomonadales</taxon>
        <taxon>Erythrobacteraceae</taxon>
        <taxon>Aurantiacibacter</taxon>
    </lineage>
</organism>
<gene>
    <name evidence="1" type="ORF">AAW01_10795</name>
</gene>
<protein>
    <submittedName>
        <fullName evidence="1">Uncharacterized protein</fullName>
    </submittedName>
</protein>
<keyword evidence="2" id="KW-1185">Reference proteome</keyword>
<sequence>MAARSRPDVTQLAFQSWMLGCEAGWVMWLRTMRIMSGGALAEREVQRMVSEKFVANAMLWPALMMGGAGQSAETLGARTLSHYGKRVRANRRRLSR</sequence>
<dbReference type="PATRIC" id="fig|502682.8.peg.2194"/>
<proteinExistence type="predicted"/>
<evidence type="ECO:0000313" key="1">
    <source>
        <dbReference type="EMBL" id="KLE31926.1"/>
    </source>
</evidence>